<dbReference type="UniPathway" id="UPA00164"/>
<evidence type="ECO:0000256" key="11">
    <source>
        <dbReference type="PIRSR" id="PIRSR000463-1"/>
    </source>
</evidence>
<feature type="active site" description="Proton donor" evidence="10 11">
    <location>
        <position position="358"/>
    </location>
</feature>
<dbReference type="GO" id="GO:0005978">
    <property type="term" value="P:glycogen biosynthetic process"/>
    <property type="evidence" value="ECO:0007669"/>
    <property type="project" value="UniProtKB-UniRule"/>
</dbReference>
<dbReference type="PANTHER" id="PTHR43651">
    <property type="entry name" value="1,4-ALPHA-GLUCAN-BRANCHING ENZYME"/>
    <property type="match status" value="1"/>
</dbReference>
<comment type="caution">
    <text evidence="13">The sequence shown here is derived from an EMBL/GenBank/DDBJ whole genome shotgun (WGS) entry which is preliminary data.</text>
</comment>
<dbReference type="EMBL" id="PDEQ01000002">
    <property type="protein sequence ID" value="PEN14640.1"/>
    <property type="molecule type" value="Genomic_DNA"/>
</dbReference>
<protein>
    <recommendedName>
        <fullName evidence="10">1,4-alpha-glucan branching enzyme GlgB</fullName>
        <ecNumber evidence="10">2.4.1.18</ecNumber>
    </recommendedName>
    <alternativeName>
        <fullName evidence="10">1,4-alpha-D-glucan:1,4-alpha-D-glucan 6-glucosyl-transferase</fullName>
    </alternativeName>
    <alternativeName>
        <fullName evidence="10">Alpha-(1-&gt;4)-glucan branching enzyme</fullName>
    </alternativeName>
    <alternativeName>
        <fullName evidence="10">Glycogen branching enzyme</fullName>
        <shortName evidence="10">BE</shortName>
    </alternativeName>
</protein>
<dbReference type="AlphaFoldDB" id="A0A2A8D178"/>
<evidence type="ECO:0000313" key="14">
    <source>
        <dbReference type="Proteomes" id="UP000220102"/>
    </source>
</evidence>
<keyword evidence="9 10" id="KW-0119">Carbohydrate metabolism</keyword>
<evidence type="ECO:0000259" key="12">
    <source>
        <dbReference type="SMART" id="SM00642"/>
    </source>
</evidence>
<dbReference type="CDD" id="cd02855">
    <property type="entry name" value="E_set_GBE_prok_N"/>
    <property type="match status" value="1"/>
</dbReference>
<dbReference type="NCBIfam" id="NF003811">
    <property type="entry name" value="PRK05402.1"/>
    <property type="match status" value="1"/>
</dbReference>
<dbReference type="SUPFAM" id="SSF81296">
    <property type="entry name" value="E set domains"/>
    <property type="match status" value="1"/>
</dbReference>
<dbReference type="FunFam" id="2.60.40.1180:FF:000002">
    <property type="entry name" value="1,4-alpha-glucan branching enzyme GlgB"/>
    <property type="match status" value="1"/>
</dbReference>
<comment type="function">
    <text evidence="2 10">Catalyzes the formation of the alpha-1,6-glucosidic linkages in glycogen by scission of a 1,4-alpha-linked oligosaccharide from growing alpha-1,4-glucan chains and the subsequent attachment of the oligosaccharide to the alpha-1,6 position.</text>
</comment>
<feature type="active site" description="Nucleophile" evidence="10 11">
    <location>
        <position position="306"/>
    </location>
</feature>
<dbReference type="SMART" id="SM00642">
    <property type="entry name" value="Aamy"/>
    <property type="match status" value="1"/>
</dbReference>
<dbReference type="Gene3D" id="3.20.20.80">
    <property type="entry name" value="Glycosidases"/>
    <property type="match status" value="1"/>
</dbReference>
<evidence type="ECO:0000256" key="2">
    <source>
        <dbReference type="ARBA" id="ARBA00002953"/>
    </source>
</evidence>
<gene>
    <name evidence="10" type="primary">glgB</name>
    <name evidence="13" type="ORF">CRI94_06360</name>
</gene>
<dbReference type="Gene3D" id="2.60.40.1180">
    <property type="entry name" value="Golgi alpha-mannosidase II"/>
    <property type="match status" value="1"/>
</dbReference>
<dbReference type="InterPro" id="IPR013780">
    <property type="entry name" value="Glyco_hydro_b"/>
</dbReference>
<accession>A0A2A8D178</accession>
<keyword evidence="5 10" id="KW-0321">Glycogen metabolism</keyword>
<dbReference type="InterPro" id="IPR044143">
    <property type="entry name" value="GlgB_N_E_set_prok"/>
</dbReference>
<evidence type="ECO:0000256" key="7">
    <source>
        <dbReference type="ARBA" id="ARBA00022679"/>
    </source>
</evidence>
<evidence type="ECO:0000256" key="3">
    <source>
        <dbReference type="ARBA" id="ARBA00004964"/>
    </source>
</evidence>
<keyword evidence="8 10" id="KW-0320">Glycogen biosynthesis</keyword>
<comment type="pathway">
    <text evidence="3 10">Glycan biosynthesis; glycogen biosynthesis.</text>
</comment>
<evidence type="ECO:0000256" key="5">
    <source>
        <dbReference type="ARBA" id="ARBA00022600"/>
    </source>
</evidence>
<evidence type="ECO:0000256" key="6">
    <source>
        <dbReference type="ARBA" id="ARBA00022676"/>
    </source>
</evidence>
<dbReference type="CDD" id="cd11322">
    <property type="entry name" value="AmyAc_Glg_BE"/>
    <property type="match status" value="1"/>
</dbReference>
<evidence type="ECO:0000256" key="1">
    <source>
        <dbReference type="ARBA" id="ARBA00000826"/>
    </source>
</evidence>
<dbReference type="InterPro" id="IPR004193">
    <property type="entry name" value="Glyco_hydro_13_N"/>
</dbReference>
<dbReference type="InterPro" id="IPR006407">
    <property type="entry name" value="GlgB"/>
</dbReference>
<dbReference type="GO" id="GO:0043169">
    <property type="term" value="F:cation binding"/>
    <property type="evidence" value="ECO:0007669"/>
    <property type="project" value="InterPro"/>
</dbReference>
<dbReference type="InterPro" id="IPR037439">
    <property type="entry name" value="Branching_enzy"/>
</dbReference>
<dbReference type="GO" id="GO:0003844">
    <property type="term" value="F:1,4-alpha-glucan branching enzyme activity"/>
    <property type="evidence" value="ECO:0007669"/>
    <property type="project" value="UniProtKB-UniRule"/>
</dbReference>
<dbReference type="NCBIfam" id="TIGR01515">
    <property type="entry name" value="branching_enzym"/>
    <property type="match status" value="1"/>
</dbReference>
<comment type="subunit">
    <text evidence="10">Monomer.</text>
</comment>
<dbReference type="Pfam" id="PF02922">
    <property type="entry name" value="CBM_48"/>
    <property type="match status" value="1"/>
</dbReference>
<comment type="similarity">
    <text evidence="4 10">Belongs to the glycosyl hydrolase 13 family. GlgB subfamily.</text>
</comment>
<name>A0A2A8D178_9BACT</name>
<dbReference type="SUPFAM" id="SSF51011">
    <property type="entry name" value="Glycosyl hydrolase domain"/>
    <property type="match status" value="1"/>
</dbReference>
<evidence type="ECO:0000256" key="8">
    <source>
        <dbReference type="ARBA" id="ARBA00023056"/>
    </source>
</evidence>
<dbReference type="InterPro" id="IPR014756">
    <property type="entry name" value="Ig_E-set"/>
</dbReference>
<evidence type="ECO:0000313" key="13">
    <source>
        <dbReference type="EMBL" id="PEN14640.1"/>
    </source>
</evidence>
<dbReference type="GO" id="GO:0004553">
    <property type="term" value="F:hydrolase activity, hydrolyzing O-glycosyl compounds"/>
    <property type="evidence" value="ECO:0007669"/>
    <property type="project" value="InterPro"/>
</dbReference>
<dbReference type="Gene3D" id="2.60.40.10">
    <property type="entry name" value="Immunoglobulins"/>
    <property type="match status" value="1"/>
</dbReference>
<dbReference type="HAMAP" id="MF_00685">
    <property type="entry name" value="GlgB"/>
    <property type="match status" value="1"/>
</dbReference>
<dbReference type="NCBIfam" id="NF008967">
    <property type="entry name" value="PRK12313.1"/>
    <property type="match status" value="1"/>
</dbReference>
<dbReference type="Pfam" id="PF02806">
    <property type="entry name" value="Alpha-amylase_C"/>
    <property type="match status" value="1"/>
</dbReference>
<dbReference type="RefSeq" id="WP_098074813.1">
    <property type="nucleotide sequence ID" value="NZ_PDEQ01000002.1"/>
</dbReference>
<dbReference type="InterPro" id="IPR017853">
    <property type="entry name" value="GH"/>
</dbReference>
<dbReference type="PIRSF" id="PIRSF000463">
    <property type="entry name" value="GlgB"/>
    <property type="match status" value="1"/>
</dbReference>
<reference evidence="13 14" key="1">
    <citation type="submission" date="2017-10" db="EMBL/GenBank/DDBJ databases">
        <title>Draft genome of Longibacter Salinarum.</title>
        <authorList>
            <person name="Goh K.M."/>
            <person name="Shamsir M.S."/>
            <person name="Lim S.W."/>
        </authorList>
    </citation>
    <scope>NUCLEOTIDE SEQUENCE [LARGE SCALE GENOMIC DNA]</scope>
    <source>
        <strain evidence="13 14">KCTC 52045</strain>
    </source>
</reference>
<keyword evidence="14" id="KW-1185">Reference proteome</keyword>
<dbReference type="Pfam" id="PF00128">
    <property type="entry name" value="Alpha-amylase"/>
    <property type="match status" value="1"/>
</dbReference>
<sequence>MPRLTDDDFYFWNEGKHYTSYERLGAHPDDSGTWFTVWAPNAHQVSVMGDFNDWDSAASKLERRKGGLWEGYVRGAAPEDRYKYRIQANYEELDRTDPYAFRMEAPAENTYEGLSSIITDLDDFTWSDDDWMEQREGPSGLNKPVSIYEVHLGSWRHKEQGESLSYREIAEPLADHVEECGFTHVEFLPLAEHPYYGSWGYQIVGYYAPTFRYGSPQDLMYLINYLHERGIGVIMDWVPGHFATDPQGLAFFDGSHLFEYEDPLMRSHPDWGTRVFDFGKAGVRNFLISNALFWLDRYHVDGLRVDAVASMLYRDYSREGEWSPNAYGGRENLEAIELLQDTNKRVYEQFPEALMLAEESTAWPGVSKPVDTGGLGFLYKWNMGWMHDTLDYVSNDPVHRQYHHGELTWTLSWAFSENYALPLSHDEVVHGKKSLWSKMPGDDWQKAANMRLLFTHMFGHPGKKLLFMGGEFGQYHEWDHDESLEWHVAEKDLHRGIQAWFSDLNHLYQNHQALWNDDNDGFEWISYDDRANSVVAYIRRYEGKELVFILNFTPVVRKNYRIGLPGGGVWTELLNSDASVYGGGNVGNQGTVHSEPVSAHGRTHSIELTLPPLAGLILERGDE</sequence>
<dbReference type="OrthoDB" id="9761875at2"/>
<dbReference type="InterPro" id="IPR006047">
    <property type="entry name" value="GH13_cat_dom"/>
</dbReference>
<dbReference type="PANTHER" id="PTHR43651:SF3">
    <property type="entry name" value="1,4-ALPHA-GLUCAN-BRANCHING ENZYME"/>
    <property type="match status" value="1"/>
</dbReference>
<dbReference type="Proteomes" id="UP000220102">
    <property type="component" value="Unassembled WGS sequence"/>
</dbReference>
<dbReference type="FunFam" id="3.20.20.80:FF:000003">
    <property type="entry name" value="1,4-alpha-glucan branching enzyme GlgB"/>
    <property type="match status" value="1"/>
</dbReference>
<dbReference type="SUPFAM" id="SSF51445">
    <property type="entry name" value="(Trans)glycosidases"/>
    <property type="match status" value="1"/>
</dbReference>
<dbReference type="EC" id="2.4.1.18" evidence="10"/>
<organism evidence="13 14">
    <name type="scientific">Longibacter salinarum</name>
    <dbReference type="NCBI Taxonomy" id="1850348"/>
    <lineage>
        <taxon>Bacteria</taxon>
        <taxon>Pseudomonadati</taxon>
        <taxon>Rhodothermota</taxon>
        <taxon>Rhodothermia</taxon>
        <taxon>Rhodothermales</taxon>
        <taxon>Salisaetaceae</taxon>
        <taxon>Longibacter</taxon>
    </lineage>
</organism>
<dbReference type="InterPro" id="IPR013783">
    <property type="entry name" value="Ig-like_fold"/>
</dbReference>
<feature type="domain" description="Glycosyl hydrolase family 13 catalytic" evidence="12">
    <location>
        <begin position="149"/>
        <end position="495"/>
    </location>
</feature>
<proteinExistence type="inferred from homology"/>
<dbReference type="InterPro" id="IPR006048">
    <property type="entry name" value="A-amylase/branching_C"/>
</dbReference>
<evidence type="ECO:0000256" key="4">
    <source>
        <dbReference type="ARBA" id="ARBA00009000"/>
    </source>
</evidence>
<keyword evidence="7 10" id="KW-0808">Transferase</keyword>
<evidence type="ECO:0000256" key="9">
    <source>
        <dbReference type="ARBA" id="ARBA00023277"/>
    </source>
</evidence>
<evidence type="ECO:0000256" key="10">
    <source>
        <dbReference type="HAMAP-Rule" id="MF_00685"/>
    </source>
</evidence>
<keyword evidence="6 10" id="KW-0328">Glycosyltransferase</keyword>
<dbReference type="GO" id="GO:0005829">
    <property type="term" value="C:cytosol"/>
    <property type="evidence" value="ECO:0007669"/>
    <property type="project" value="TreeGrafter"/>
</dbReference>
<comment type="catalytic activity">
    <reaction evidence="1 10">
        <text>Transfers a segment of a (1-&gt;4)-alpha-D-glucan chain to a primary hydroxy group in a similar glucan chain.</text>
        <dbReference type="EC" id="2.4.1.18"/>
    </reaction>
</comment>